<dbReference type="SUPFAM" id="SSF56235">
    <property type="entry name" value="N-terminal nucleophile aminohydrolases (Ntn hydrolases)"/>
    <property type="match status" value="1"/>
</dbReference>
<keyword evidence="3" id="KW-0378">Hydrolase</keyword>
<dbReference type="Gene3D" id="3.60.20.40">
    <property type="match status" value="1"/>
</dbReference>
<accession>A0A9E8CP00</accession>
<name>A0A9E8CP00_9HYPH</name>
<evidence type="ECO:0000256" key="4">
    <source>
        <dbReference type="ARBA" id="ARBA00023145"/>
    </source>
</evidence>
<sequence>MAGTIVAAQPEAAEAGALVLSRGGNAVDAAVACALVQGVVDPQMVGIAGFGTVQIYMPSRGIHECIDFHGACPGRSTPEMWEHLLEGETRDGFGFLLKGKINDAGYASVAVPGSLRAYEELAGYGTFAWKDLLAPAIRQAREGFVIRPNVRAMWLMKESQFGRVDMVDKLKLSATGRAAYFRADGGLKEVGERVGNPDLAATLAEIAEKGADVFYRGWIAERIAEDMAAHGGLLTYDDLAGYRTRRSRPLRGTYRDLDIASSAPPAGGVMLIEMLNFLEHFEVSAQRHNSVEHLQRLTEAMKFATRDKELHVADPAFVDIPLERLLSKQHAADAARAYDHGERISIERLGTPESTNTTQLCVADDEGNIVTMTHSLGTASGIITDGLGFMYNACMNVFDPRPGRPGSIAPGKSRFTAMAPTIVFEDKQPKIVIGAPGGAHIAGALFQALVNIVDYGMSAVEAVSAPRISVTSNIVDVCNRIPRFVTDKLAEAGHPIARSPQSFAFGAPHALLRRAGGWTGGADPQRDGVCITV</sequence>
<organism evidence="5">
    <name type="scientific">Bosea sp. NBC_00436</name>
    <dbReference type="NCBI Taxonomy" id="2969620"/>
    <lineage>
        <taxon>Bacteria</taxon>
        <taxon>Pseudomonadati</taxon>
        <taxon>Pseudomonadota</taxon>
        <taxon>Alphaproteobacteria</taxon>
        <taxon>Hyphomicrobiales</taxon>
        <taxon>Boseaceae</taxon>
        <taxon>Bosea</taxon>
    </lineage>
</organism>
<gene>
    <name evidence="5" type="ORF">NWE54_15145</name>
</gene>
<dbReference type="InterPro" id="IPR029055">
    <property type="entry name" value="Ntn_hydrolases_N"/>
</dbReference>
<proteinExistence type="inferred from homology"/>
<dbReference type="PANTHER" id="PTHR43199:SF1">
    <property type="entry name" value="GLUTATHIONE HYDROLASE PROENZYME"/>
    <property type="match status" value="1"/>
</dbReference>
<dbReference type="PANTHER" id="PTHR43199">
    <property type="entry name" value="GLUTATHIONE HYDROLASE"/>
    <property type="match status" value="1"/>
</dbReference>
<keyword evidence="4" id="KW-0865">Zymogen</keyword>
<dbReference type="GO" id="GO:0016740">
    <property type="term" value="F:transferase activity"/>
    <property type="evidence" value="ECO:0007669"/>
    <property type="project" value="UniProtKB-KW"/>
</dbReference>
<dbReference type="GO" id="GO:0016787">
    <property type="term" value="F:hydrolase activity"/>
    <property type="evidence" value="ECO:0007669"/>
    <property type="project" value="UniProtKB-KW"/>
</dbReference>
<dbReference type="Gene3D" id="1.10.246.130">
    <property type="match status" value="1"/>
</dbReference>
<protein>
    <submittedName>
        <fullName evidence="5">Gamma-glutamyltransferase family protein</fullName>
    </submittedName>
</protein>
<dbReference type="Pfam" id="PF01019">
    <property type="entry name" value="G_glu_transpept"/>
    <property type="match status" value="1"/>
</dbReference>
<keyword evidence="2" id="KW-0808">Transferase</keyword>
<dbReference type="InterPro" id="IPR043138">
    <property type="entry name" value="GGT_lsub"/>
</dbReference>
<dbReference type="AlphaFoldDB" id="A0A9E8CP00"/>
<dbReference type="InterPro" id="IPR043137">
    <property type="entry name" value="GGT_ssub_C"/>
</dbReference>
<evidence type="ECO:0000256" key="1">
    <source>
        <dbReference type="ARBA" id="ARBA00009381"/>
    </source>
</evidence>
<reference evidence="5" key="1">
    <citation type="submission" date="2022-08" db="EMBL/GenBank/DDBJ databases">
        <title>Complete Genome Sequences of 2 Bosea sp. soil isolates.</title>
        <authorList>
            <person name="Alvarez Arevalo M."/>
            <person name="Sterndorff E.B."/>
            <person name="Faurdal D."/>
            <person name="Joergensen T.S."/>
            <person name="Weber T."/>
        </authorList>
    </citation>
    <scope>NUCLEOTIDE SEQUENCE</scope>
    <source>
        <strain evidence="5">NBC_00436</strain>
    </source>
</reference>
<evidence type="ECO:0000256" key="3">
    <source>
        <dbReference type="ARBA" id="ARBA00022801"/>
    </source>
</evidence>
<dbReference type="InterPro" id="IPR051792">
    <property type="entry name" value="GGT_bact"/>
</dbReference>
<dbReference type="PRINTS" id="PR01210">
    <property type="entry name" value="GGTRANSPTASE"/>
</dbReference>
<evidence type="ECO:0000256" key="2">
    <source>
        <dbReference type="ARBA" id="ARBA00022679"/>
    </source>
</evidence>
<evidence type="ECO:0000313" key="5">
    <source>
        <dbReference type="EMBL" id="UZF89815.1"/>
    </source>
</evidence>
<dbReference type="EMBL" id="CP102774">
    <property type="protein sequence ID" value="UZF89815.1"/>
    <property type="molecule type" value="Genomic_DNA"/>
</dbReference>
<comment type="similarity">
    <text evidence="1">Belongs to the gamma-glutamyltransferase family.</text>
</comment>